<comment type="caution">
    <text evidence="2">The sequence shown here is derived from an EMBL/GenBank/DDBJ whole genome shotgun (WGS) entry which is preliminary data.</text>
</comment>
<sequence length="284" mass="32950">MKLSLADARKLQRLGRGEKLPSSQFNNALSALLLEEEVLQILPKGSRKTYYVRNQATLDDFLYNRFNVSNLSLYVETLEKEDLLRADLARQVGDTKIRPVRSFKGFCVNCYQPLQSMLNEKPFVVSPVEGSYLFISDFETFVPDPGVTVVGMENPENFRYIRQQAYLFNNITPLFVCRYPQTQSKDLIRWLAAIPNPYLHFGDFDPAGLNVFSNEYLPYLAGKAHYFVPDDIEEWLDRGSRERYDKQSFNLSPECLELPEVQKLVGLIHKHKRGLDQEVFIRFE</sequence>
<protein>
    <recommendedName>
        <fullName evidence="1">DUF7281 domain-containing protein</fullName>
    </recommendedName>
</protein>
<reference evidence="2 3" key="1">
    <citation type="submission" date="2013-04" db="EMBL/GenBank/DDBJ databases">
        <title>The Genome Sequence of Parabacteroides goldsteinii DSM 19448.</title>
        <authorList>
            <consortium name="The Broad Institute Genomics Platform"/>
            <person name="Earl A."/>
            <person name="Ward D."/>
            <person name="Feldgarden M."/>
            <person name="Gevers D."/>
            <person name="Martens E."/>
            <person name="Sakamoto M."/>
            <person name="Benno Y."/>
            <person name="Song Y."/>
            <person name="Liu C."/>
            <person name="Lee J."/>
            <person name="Bolanos M."/>
            <person name="Vaisanen M.L."/>
            <person name="Finegold S.M."/>
            <person name="Walker B."/>
            <person name="Young S."/>
            <person name="Zeng Q."/>
            <person name="Gargeya S."/>
            <person name="Fitzgerald M."/>
            <person name="Haas B."/>
            <person name="Abouelleil A."/>
            <person name="Allen A.W."/>
            <person name="Alvarado L."/>
            <person name="Arachchi H.M."/>
            <person name="Berlin A.M."/>
            <person name="Chapman S.B."/>
            <person name="Gainer-Dewar J."/>
            <person name="Goldberg J."/>
            <person name="Griggs A."/>
            <person name="Gujja S."/>
            <person name="Hansen M."/>
            <person name="Howarth C."/>
            <person name="Imamovic A."/>
            <person name="Ireland A."/>
            <person name="Larimer J."/>
            <person name="McCowan C."/>
            <person name="Murphy C."/>
            <person name="Pearson M."/>
            <person name="Poon T.W."/>
            <person name="Priest M."/>
            <person name="Roberts A."/>
            <person name="Saif S."/>
            <person name="Shea T."/>
            <person name="Sisk P."/>
            <person name="Sykes S."/>
            <person name="Wortman J."/>
            <person name="Nusbaum C."/>
            <person name="Birren B."/>
        </authorList>
    </citation>
    <scope>NUCLEOTIDE SEQUENCE [LARGE SCALE GENOMIC DNA]</scope>
    <source>
        <strain evidence="2 3">DSM 19448</strain>
    </source>
</reference>
<name>A0A0F5J7H5_9BACT</name>
<dbReference type="Pfam" id="PF23947">
    <property type="entry name" value="DUF7281"/>
    <property type="match status" value="1"/>
</dbReference>
<dbReference type="Proteomes" id="UP000033047">
    <property type="component" value="Unassembled WGS sequence"/>
</dbReference>
<evidence type="ECO:0000313" key="3">
    <source>
        <dbReference type="Proteomes" id="UP000033047"/>
    </source>
</evidence>
<dbReference type="STRING" id="927665.HMPREF1535_02901"/>
<evidence type="ECO:0000313" key="2">
    <source>
        <dbReference type="EMBL" id="KKB53362.1"/>
    </source>
</evidence>
<feature type="domain" description="DUF7281" evidence="1">
    <location>
        <begin position="148"/>
        <end position="280"/>
    </location>
</feature>
<dbReference type="InterPro" id="IPR055705">
    <property type="entry name" value="DUF7281"/>
</dbReference>
<dbReference type="PATRIC" id="fig|927665.4.peg.2977"/>
<organism evidence="2 3">
    <name type="scientific">Parabacteroides goldsteinii DSM 19448 = WAL 12034</name>
    <dbReference type="NCBI Taxonomy" id="927665"/>
    <lineage>
        <taxon>Bacteria</taxon>
        <taxon>Pseudomonadati</taxon>
        <taxon>Bacteroidota</taxon>
        <taxon>Bacteroidia</taxon>
        <taxon>Bacteroidales</taxon>
        <taxon>Tannerellaceae</taxon>
        <taxon>Parabacteroides</taxon>
    </lineage>
</organism>
<proteinExistence type="predicted"/>
<dbReference type="RefSeq" id="WP_010800019.1">
    <property type="nucleotide sequence ID" value="NZ_KQ033913.1"/>
</dbReference>
<dbReference type="AlphaFoldDB" id="A0A0F5J7H5"/>
<evidence type="ECO:0000259" key="1">
    <source>
        <dbReference type="Pfam" id="PF23947"/>
    </source>
</evidence>
<accession>A0A0F5J7H5</accession>
<dbReference type="HOGENOM" id="CLU_982300_0_0_10"/>
<dbReference type="EMBL" id="AQHV01000014">
    <property type="protein sequence ID" value="KKB53362.1"/>
    <property type="molecule type" value="Genomic_DNA"/>
</dbReference>
<gene>
    <name evidence="2" type="ORF">HMPREF1535_02901</name>
</gene>